<feature type="region of interest" description="Disordered" evidence="4">
    <location>
        <begin position="128"/>
        <end position="166"/>
    </location>
</feature>
<dbReference type="PROSITE" id="PS51884">
    <property type="entry name" value="CHAPLIN"/>
    <property type="match status" value="3"/>
</dbReference>
<feature type="region of interest" description="Disordered" evidence="4">
    <location>
        <begin position="196"/>
        <end position="225"/>
    </location>
</feature>
<keyword evidence="1" id="KW-0134">Cell wall</keyword>
<keyword evidence="3" id="KW-0034">Amyloid</keyword>
<comment type="caution">
    <text evidence="6">The sequence shown here is derived from an EMBL/GenBank/DDBJ whole genome shotgun (WGS) entry which is preliminary data.</text>
</comment>
<feature type="domain" description="Chaplin" evidence="5">
    <location>
        <begin position="156"/>
        <end position="196"/>
    </location>
</feature>
<evidence type="ECO:0000259" key="5">
    <source>
        <dbReference type="PROSITE" id="PS51884"/>
    </source>
</evidence>
<feature type="domain" description="Chaplin" evidence="5">
    <location>
        <begin position="96"/>
        <end position="136"/>
    </location>
</feature>
<evidence type="ECO:0000313" key="7">
    <source>
        <dbReference type="Proteomes" id="UP000676325"/>
    </source>
</evidence>
<keyword evidence="2" id="KW-0130">Cell adhesion</keyword>
<dbReference type="InterPro" id="IPR005528">
    <property type="entry name" value="ChpA-H"/>
</dbReference>
<dbReference type="AlphaFoldDB" id="A0A941EKY4"/>
<evidence type="ECO:0000256" key="3">
    <source>
        <dbReference type="ARBA" id="ARBA00023087"/>
    </source>
</evidence>
<keyword evidence="1" id="KW-0964">Secreted</keyword>
<feature type="domain" description="Chaplin" evidence="5">
    <location>
        <begin position="41"/>
        <end position="81"/>
    </location>
</feature>
<protein>
    <submittedName>
        <fullName evidence="6">Chaplin</fullName>
    </submittedName>
</protein>
<gene>
    <name evidence="6" type="ORF">KDK95_32110</name>
</gene>
<dbReference type="Proteomes" id="UP000676325">
    <property type="component" value="Unassembled WGS sequence"/>
</dbReference>
<dbReference type="GO" id="GO:0007155">
    <property type="term" value="P:cell adhesion"/>
    <property type="evidence" value="ECO:0007669"/>
    <property type="project" value="UniProtKB-KW"/>
</dbReference>
<organism evidence="6 7">
    <name type="scientific">Actinospica acidithermotolerans</name>
    <dbReference type="NCBI Taxonomy" id="2828514"/>
    <lineage>
        <taxon>Bacteria</taxon>
        <taxon>Bacillati</taxon>
        <taxon>Actinomycetota</taxon>
        <taxon>Actinomycetes</taxon>
        <taxon>Catenulisporales</taxon>
        <taxon>Actinospicaceae</taxon>
        <taxon>Actinospica</taxon>
    </lineage>
</organism>
<keyword evidence="7" id="KW-1185">Reference proteome</keyword>
<evidence type="ECO:0000256" key="4">
    <source>
        <dbReference type="SAM" id="MobiDB-lite"/>
    </source>
</evidence>
<dbReference type="RefSeq" id="WP_212522113.1">
    <property type="nucleotide sequence ID" value="NZ_JAGSOH010000173.1"/>
</dbReference>
<proteinExistence type="predicted"/>
<dbReference type="Pfam" id="PF03777">
    <property type="entry name" value="ChpA-C"/>
    <property type="match status" value="3"/>
</dbReference>
<evidence type="ECO:0000256" key="2">
    <source>
        <dbReference type="ARBA" id="ARBA00022889"/>
    </source>
</evidence>
<evidence type="ECO:0000256" key="1">
    <source>
        <dbReference type="ARBA" id="ARBA00022512"/>
    </source>
</evidence>
<dbReference type="EMBL" id="JAGSOH010000173">
    <property type="protein sequence ID" value="MBR7830994.1"/>
    <property type="molecule type" value="Genomic_DNA"/>
</dbReference>
<reference evidence="6" key="1">
    <citation type="submission" date="2021-04" db="EMBL/GenBank/DDBJ databases">
        <title>Genome based classification of Actinospica acidithermotolerans sp. nov., an actinobacterium isolated from an Indonesian hot spring.</title>
        <authorList>
            <person name="Kusuma A.B."/>
            <person name="Putra K.E."/>
            <person name="Nafisah S."/>
            <person name="Loh J."/>
            <person name="Nouioui I."/>
            <person name="Goodfellow M."/>
        </authorList>
    </citation>
    <scope>NUCLEOTIDE SEQUENCE</scope>
    <source>
        <strain evidence="6">MGRD01-02</strain>
    </source>
</reference>
<feature type="compositionally biased region" description="Low complexity" evidence="4">
    <location>
        <begin position="128"/>
        <end position="158"/>
    </location>
</feature>
<feature type="region of interest" description="Disordered" evidence="4">
    <location>
        <begin position="79"/>
        <end position="98"/>
    </location>
</feature>
<name>A0A941EKY4_9ACTN</name>
<feature type="compositionally biased region" description="Polar residues" evidence="4">
    <location>
        <begin position="79"/>
        <end position="95"/>
    </location>
</feature>
<accession>A0A941EKY4</accession>
<sequence>MHHSTKRRVVLGMTTGGLLIGGLGMGVAQADTVANGGAADSPGVLSGNLIQIPVSVPVNACGNQVSVLGVLDSASDNKCSNSGSAGSTAHGTATDSPGVGSGNVVQIPVSVPVNLCGNSVTGVGVGNTASGNDCSNGSGKDSDSTGGKAHGGSSDSPGVGSGNTVQMPVNVPVNACGNSVTVIGLLNSASDNNCSNGGTHTPGQQCSCQATTPPKTRPVHKPKHAAPKTKVWKSSGALAETGSGADKIVAPLGASALGGTSLLLRKRLSAAQQSNQSH</sequence>
<evidence type="ECO:0000313" key="6">
    <source>
        <dbReference type="EMBL" id="MBR7830994.1"/>
    </source>
</evidence>
<feature type="compositionally biased region" description="Polar residues" evidence="4">
    <location>
        <begin position="196"/>
        <end position="214"/>
    </location>
</feature>